<feature type="compositionally biased region" description="Basic and acidic residues" evidence="1">
    <location>
        <begin position="1381"/>
        <end position="1390"/>
    </location>
</feature>
<feature type="region of interest" description="Disordered" evidence="1">
    <location>
        <begin position="1331"/>
        <end position="1528"/>
    </location>
</feature>
<evidence type="ECO:0000313" key="2">
    <source>
        <dbReference type="EMBL" id="KAK9512976.1"/>
    </source>
</evidence>
<organism evidence="2 3">
    <name type="scientific">Rhynocoris fuscipes</name>
    <dbReference type="NCBI Taxonomy" id="488301"/>
    <lineage>
        <taxon>Eukaryota</taxon>
        <taxon>Metazoa</taxon>
        <taxon>Ecdysozoa</taxon>
        <taxon>Arthropoda</taxon>
        <taxon>Hexapoda</taxon>
        <taxon>Insecta</taxon>
        <taxon>Pterygota</taxon>
        <taxon>Neoptera</taxon>
        <taxon>Paraneoptera</taxon>
        <taxon>Hemiptera</taxon>
        <taxon>Heteroptera</taxon>
        <taxon>Panheteroptera</taxon>
        <taxon>Cimicomorpha</taxon>
        <taxon>Reduviidae</taxon>
        <taxon>Harpactorinae</taxon>
        <taxon>Harpactorini</taxon>
        <taxon>Rhynocoris</taxon>
    </lineage>
</organism>
<feature type="compositionally biased region" description="Basic and acidic residues" evidence="1">
    <location>
        <begin position="1452"/>
        <end position="1473"/>
    </location>
</feature>
<protein>
    <submittedName>
        <fullName evidence="2">Uncharacterized protein</fullName>
    </submittedName>
</protein>
<feature type="region of interest" description="Disordered" evidence="1">
    <location>
        <begin position="1172"/>
        <end position="1207"/>
    </location>
</feature>
<keyword evidence="3" id="KW-1185">Reference proteome</keyword>
<dbReference type="EMBL" id="JAPXFL010000001">
    <property type="protein sequence ID" value="KAK9512976.1"/>
    <property type="molecule type" value="Genomic_DNA"/>
</dbReference>
<evidence type="ECO:0000313" key="3">
    <source>
        <dbReference type="Proteomes" id="UP001461498"/>
    </source>
</evidence>
<feature type="region of interest" description="Disordered" evidence="1">
    <location>
        <begin position="1805"/>
        <end position="1833"/>
    </location>
</feature>
<reference evidence="2 3" key="1">
    <citation type="submission" date="2022-12" db="EMBL/GenBank/DDBJ databases">
        <title>Chromosome-level genome assembly of true bugs.</title>
        <authorList>
            <person name="Ma L."/>
            <person name="Li H."/>
        </authorList>
    </citation>
    <scope>NUCLEOTIDE SEQUENCE [LARGE SCALE GENOMIC DNA]</scope>
    <source>
        <strain evidence="2">Lab_2022b</strain>
    </source>
</reference>
<sequence>MYYSVYNPTCVERKFGNLAGKIGEKSIIPCWQNETKYAKRKLQKTRKSCINAGKSSVRKQQEGYNHVKNYGKLKCRKYCNYCNSTNSSQSECSLKFKYKRENNRLNDIDRYKSIMNNKLNEYKYKVSGKHLNGHVNIRFDDITDFETVENVNYVPRGKLRKFRSQVSVVDDDDKINFLYYGIDSEKSSCYVSNNSEHENAKLNLENSSNCLLQKENLKFNYSEKFINYDQISTCSKSIYINDKRIDRKNEEKPVENYLHNVVKTKRKFTTKIFGKLRKFTDMKHDLCERSAGESNVYENSKDINTSYLANNRLNPLRFDFIPEYNESNPLRTNLKILEEKFRKENDKREMVKNRCTDELHTKEIKENRFPSKDYVSFDEQKFFNDSKMEKKINFDRNLTSNLQDISKILKIVHNQHRNNCNFKRPTIIKKKCFSHKRKFHPAHSLFRKSTSNVSNININNFVDSKKMICWKNRLEMDLEKLGAEKSEIYLMKIKSISDQDENDGVYFVKPINAADQLSRRMKHSKNPAEKIKFNCSNGIQKTESKFYNDYSYFTASNRAVEAYWTCSCAESDHSLIKHKVDSEKQCGDIVKESRTCYCNFQEIVQKSEPVCSCYDDDCLTPMKEHKRFGTKETCRCDQTEEVYNRELPEEQDCCCYDDTLPKSTNSEPEILNDYHEPLQMRTVDSCHCSEKEQMKSKPYCYCSSAHPSESNYIDESIPIFTVKIDKSGNMVKQSCMCLPLNQTDESVQTTEVLCRKPQENKKVQTRHYDIYVNIRRKNEYAPVRNVICTRKKNETQTCLSSPPTTSSFDSLVKSLGEECDKCESKSTTIASECECYTPIQVRQMKQTQTVWSSNLDDSSVITHYQSKRECECNDRKPEPCPKKPVEETTGICICFEEQPPVREVNEDEPVKTSYPKMKPKSSCLCGEDEPVERSYQKIEPKSSCLCGEEEPVERSYQKIEPKSSCLCGEDELDERSYPNIQPKPSCLCGEKSYQKIEPKSSCLCGEGEPVERSYQKIEPKSSCLCGEEEPVERSYQKIEPKSSCLCGEGEPVERSYQKIEPKSSCLCGEGEPVERSYQKIEPKSSCLCGEEEPVERSYQKIEPKSSCLCGEGEPVERSYQKIEPKSSCLCGEDELDERSYPNMEPKSGCLCGEKSYPKIEPKSSCLCGEEEPVVRSGPKSEPKSSCCCWNDESGERSSTKSEPVERSALKMEPKSSCLCGEEEPVVRICPKYEPKSSCLCGEEEPVVKSYPKTEPKSSCLCGEDGPVVRICPKYEPKSSCLCGEEEPVVKSYPKTEPKSSCLCGEDGPDLRICPKYEPKSSCLCGEEEPVVKSYPETEPKSSCCCLNNGSGERSSTRSEPLDRSPRTEPKSSCLCGEEEPVEKSYPKTEPKSSCCCWNDESGERTSTRSEAVKRSPKTEPKSSCACWEEEPVEKSYPKTEPKSSCCCWNDESGERTSTKSEAVKKSPKTEPKSRCLCGEEEPVEKSYPKQTRTTEVSRMKTSCTCWPSTSDNSARNPPQAATNRTESNKRKLFLFRTSVPDAEYPGIYSSLEKLPTKSPLSYKLQKNFQSQNISYSSLKEIKEISAKCNKITNFPEANIQHKDTNTFEEDLISLGKIKPNTVDENETNEIEKGVQIDGNVAEPDMISPITPVLSDYLSDTEMRTLIPISVARKENYSSGLTYQKSCTASGIRTIIPLRHTLQPAFTVSDPENAGKVEKITTKIPSPLYSSYQTMNTETTDHTSTGKLYASKVETVTSKVTSQDSSTKEIIKPKVAVPIYSSSHKSDDTSIKKLIKITDIKNKSTRNESLNSKSGNLNRLLKCKPTSTSNGLSSNDRIQKKSMIVNAKQNVTVPKNTNTRSKTGNTETMISKPPVRRLNIVNTKDNLAKFTGTKLKPSEDINRSRIKKTISIPGCTEQDNDNTKKRNIDFDKIKKPLISNRVVSEQNQKDNSITTLQNEKYTYTKEILTNNSDDFGKNNMKKRYLVTLKIKHNVSKKDISKSDEFLQVNNEMFKNSIQKSINYYRIPKKGTSLDDLKQNKNSSISSDIEKENLLISKLNLKENSDKINKDKNSYWWDNSAINIVDKSDIVLKSLEKKQCDNNNENSKTNHVKLNENTRVSNENFSSTLSQESKCKKVNISNSMVIVSNYICKPEKSSEYCYDIVTNSANVLIFNEEIGGNGKENENYEGKIELNDGVKQLTAE</sequence>
<feature type="compositionally biased region" description="Basic and acidic residues" evidence="1">
    <location>
        <begin position="1354"/>
        <end position="1369"/>
    </location>
</feature>
<feature type="compositionally biased region" description="Basic and acidic residues" evidence="1">
    <location>
        <begin position="1432"/>
        <end position="1441"/>
    </location>
</feature>
<dbReference type="Proteomes" id="UP001461498">
    <property type="component" value="Unassembled WGS sequence"/>
</dbReference>
<feature type="compositionally biased region" description="Polar residues" evidence="1">
    <location>
        <begin position="1806"/>
        <end position="1816"/>
    </location>
</feature>
<feature type="compositionally biased region" description="Basic and acidic residues" evidence="1">
    <location>
        <begin position="1193"/>
        <end position="1207"/>
    </location>
</feature>
<feature type="compositionally biased region" description="Polar residues" evidence="1">
    <location>
        <begin position="1488"/>
        <end position="1525"/>
    </location>
</feature>
<comment type="caution">
    <text evidence="2">The sequence shown here is derived from an EMBL/GenBank/DDBJ whole genome shotgun (WGS) entry which is preliminary data.</text>
</comment>
<gene>
    <name evidence="2" type="ORF">O3M35_001275</name>
</gene>
<accession>A0AAW1DPN2</accession>
<name>A0AAW1DPN2_9HEMI</name>
<feature type="compositionally biased region" description="Polar residues" evidence="1">
    <location>
        <begin position="1824"/>
        <end position="1833"/>
    </location>
</feature>
<evidence type="ECO:0000256" key="1">
    <source>
        <dbReference type="SAM" id="MobiDB-lite"/>
    </source>
</evidence>
<proteinExistence type="predicted"/>
<feature type="compositionally biased region" description="Basic and acidic residues" evidence="1">
    <location>
        <begin position="1401"/>
        <end position="1420"/>
    </location>
</feature>